<organism evidence="2 3">
    <name type="scientific">Paenibacillus lacisoli</name>
    <dbReference type="NCBI Taxonomy" id="3064525"/>
    <lineage>
        <taxon>Bacteria</taxon>
        <taxon>Bacillati</taxon>
        <taxon>Bacillota</taxon>
        <taxon>Bacilli</taxon>
        <taxon>Bacillales</taxon>
        <taxon>Paenibacillaceae</taxon>
        <taxon>Paenibacillus</taxon>
    </lineage>
</organism>
<name>A0ABT9CEM6_9BACL</name>
<sequence length="115" mass="13432">MNEAVQRYYELKQQQKELEQELNGLRSKIIAHLSEQQAGEIEIDGYRVKVVSQLRKEYDDQKLYHALPDPEMWRLISKADVNKIAGLIRLNILAEDRLADTYAVKTVSLLYVDKQ</sequence>
<evidence type="ECO:0000313" key="3">
    <source>
        <dbReference type="Proteomes" id="UP001240171"/>
    </source>
</evidence>
<dbReference type="Proteomes" id="UP001240171">
    <property type="component" value="Unassembled WGS sequence"/>
</dbReference>
<dbReference type="EMBL" id="JAUQTB010000009">
    <property type="protein sequence ID" value="MDO7907716.1"/>
    <property type="molecule type" value="Genomic_DNA"/>
</dbReference>
<keyword evidence="1" id="KW-0175">Coiled coil</keyword>
<evidence type="ECO:0000256" key="1">
    <source>
        <dbReference type="SAM" id="Coils"/>
    </source>
</evidence>
<dbReference type="RefSeq" id="WP_305024931.1">
    <property type="nucleotide sequence ID" value="NZ_JAUQTB010000009.1"/>
</dbReference>
<feature type="coiled-coil region" evidence="1">
    <location>
        <begin position="1"/>
        <end position="35"/>
    </location>
</feature>
<protein>
    <submittedName>
        <fullName evidence="2">Uncharacterized protein</fullName>
    </submittedName>
</protein>
<proteinExistence type="predicted"/>
<gene>
    <name evidence="2" type="ORF">Q5741_14995</name>
</gene>
<accession>A0ABT9CEM6</accession>
<evidence type="ECO:0000313" key="2">
    <source>
        <dbReference type="EMBL" id="MDO7907716.1"/>
    </source>
</evidence>
<reference evidence="2 3" key="1">
    <citation type="submission" date="2023-07" db="EMBL/GenBank/DDBJ databases">
        <title>Paenibacillus sp. JX-17 nov. isolated from soil.</title>
        <authorList>
            <person name="Wan Y."/>
            <person name="Liu B."/>
        </authorList>
    </citation>
    <scope>NUCLEOTIDE SEQUENCE [LARGE SCALE GENOMIC DNA]</scope>
    <source>
        <strain evidence="2 3">JX-17</strain>
    </source>
</reference>
<keyword evidence="3" id="KW-1185">Reference proteome</keyword>
<comment type="caution">
    <text evidence="2">The sequence shown here is derived from an EMBL/GenBank/DDBJ whole genome shotgun (WGS) entry which is preliminary data.</text>
</comment>